<proteinExistence type="predicted"/>
<dbReference type="PANTHER" id="PTHR16222">
    <property type="entry name" value="ADP-RIBOSYLGLYCOHYDROLASE"/>
    <property type="match status" value="1"/>
</dbReference>
<dbReference type="Gene3D" id="1.10.4080.10">
    <property type="entry name" value="ADP-ribosylation/Crystallin J1"/>
    <property type="match status" value="1"/>
</dbReference>
<name>A0ABQ8FTJ1_9PEZI</name>
<reference evidence="1 2" key="1">
    <citation type="journal article" date="2021" name="Nat. Commun.">
        <title>Genetic determinants of endophytism in the Arabidopsis root mycobiome.</title>
        <authorList>
            <person name="Mesny F."/>
            <person name="Miyauchi S."/>
            <person name="Thiergart T."/>
            <person name="Pickel B."/>
            <person name="Atanasova L."/>
            <person name="Karlsson M."/>
            <person name="Huettel B."/>
            <person name="Barry K.W."/>
            <person name="Haridas S."/>
            <person name="Chen C."/>
            <person name="Bauer D."/>
            <person name="Andreopoulos W."/>
            <person name="Pangilinan J."/>
            <person name="LaButti K."/>
            <person name="Riley R."/>
            <person name="Lipzen A."/>
            <person name="Clum A."/>
            <person name="Drula E."/>
            <person name="Henrissat B."/>
            <person name="Kohler A."/>
            <person name="Grigoriev I.V."/>
            <person name="Martin F.M."/>
            <person name="Hacquard S."/>
        </authorList>
    </citation>
    <scope>NUCLEOTIDE SEQUENCE [LARGE SCALE GENOMIC DNA]</scope>
    <source>
        <strain evidence="1 2">MPI-SDFR-AT-0080</strain>
    </source>
</reference>
<evidence type="ECO:0000313" key="2">
    <source>
        <dbReference type="Proteomes" id="UP000774617"/>
    </source>
</evidence>
<dbReference type="InterPro" id="IPR005502">
    <property type="entry name" value="Ribosyl_crysJ1"/>
</dbReference>
<keyword evidence="2" id="KW-1185">Reference proteome</keyword>
<dbReference type="InterPro" id="IPR036705">
    <property type="entry name" value="Ribosyl_crysJ1_sf"/>
</dbReference>
<evidence type="ECO:0000313" key="1">
    <source>
        <dbReference type="EMBL" id="KAH7025521.1"/>
    </source>
</evidence>
<dbReference type="PANTHER" id="PTHR16222:SF28">
    <property type="entry name" value="ADP-RIBOSYLGLYCOHYDROLASE"/>
    <property type="match status" value="1"/>
</dbReference>
<organism evidence="1 2">
    <name type="scientific">Macrophomina phaseolina</name>
    <dbReference type="NCBI Taxonomy" id="35725"/>
    <lineage>
        <taxon>Eukaryota</taxon>
        <taxon>Fungi</taxon>
        <taxon>Dikarya</taxon>
        <taxon>Ascomycota</taxon>
        <taxon>Pezizomycotina</taxon>
        <taxon>Dothideomycetes</taxon>
        <taxon>Dothideomycetes incertae sedis</taxon>
        <taxon>Botryosphaeriales</taxon>
        <taxon>Botryosphaeriaceae</taxon>
        <taxon>Macrophomina</taxon>
    </lineage>
</organism>
<accession>A0ABQ8FTJ1</accession>
<dbReference type="Proteomes" id="UP000774617">
    <property type="component" value="Unassembled WGS sequence"/>
</dbReference>
<protein>
    <submittedName>
        <fullName evidence="1">ADP-ribosylglycohydrolase-domain-containing protein</fullName>
    </submittedName>
</protein>
<gene>
    <name evidence="1" type="ORF">B0J12DRAFT_685845</name>
</gene>
<dbReference type="EMBL" id="JAGTJR010000058">
    <property type="protein sequence ID" value="KAH7025521.1"/>
    <property type="molecule type" value="Genomic_DNA"/>
</dbReference>
<dbReference type="SUPFAM" id="SSF101478">
    <property type="entry name" value="ADP-ribosylglycohydrolase"/>
    <property type="match status" value="1"/>
</dbReference>
<dbReference type="InterPro" id="IPR050792">
    <property type="entry name" value="ADP-ribosylglycohydrolase"/>
</dbReference>
<comment type="caution">
    <text evidence="1">The sequence shown here is derived from an EMBL/GenBank/DDBJ whole genome shotgun (WGS) entry which is preliminary data.</text>
</comment>
<dbReference type="Pfam" id="PF03747">
    <property type="entry name" value="ADP_ribosyl_GH"/>
    <property type="match status" value="1"/>
</dbReference>
<sequence length="460" mass="51779">MDFLGRHPFVRLTAHDKVLGTIIGAALGDAIGLFTEFMPRTVAQSSYPEGRFSLIEPRTPFRPDRHRDKFEPADWTDDTDQALILILSYLHNEGRICPSDFAARLRIWCTQGLRCLERLPLGIGRTTGKVVLDEAYLASPEAVALQLWLQSNRDAAANGSLMRTHPLGVICLLGPLEQTFRVAAQISRTTHVDPRCVVSCCLVTALVRGVLRGEVMCEEDIDRLIEAAFQWVDAQAELRCPEKGIRQEECPESLVAPDVEEDDDHSHLGYEEYRRHVYARTLEELQLDDAQKMGYVYKCLGAAVLLLRLAMRHGRVVPDGEGLFESLVTRLVMYGGDADTNACVAGALLGAWVGYSHLPPHWRDGIAYREWLLRKSESLSSQVGVLERGADTVRRENCDNENETAPDGGKGLLSKEDLDKRAEDWARKIMKKGDERRLAKERAQREAGAKKWYRRLSIMR</sequence>